<evidence type="ECO:0000256" key="2">
    <source>
        <dbReference type="ARBA" id="ARBA00022801"/>
    </source>
</evidence>
<dbReference type="InterPro" id="IPR027417">
    <property type="entry name" value="P-loop_NTPase"/>
</dbReference>
<accession>A0A1V6PH05</accession>
<dbReference type="PANTHER" id="PTHR11845">
    <property type="entry name" value="5'-DEOXYNUCLEOTIDASE HDDC2"/>
    <property type="match status" value="1"/>
</dbReference>
<name>A0A1V6PH05_PENDC</name>
<comment type="caution">
    <text evidence="4">The sequence shown here is derived from an EMBL/GenBank/DDBJ whole genome shotgun (WGS) entry which is preliminary data.</text>
</comment>
<dbReference type="GO" id="GO:0005737">
    <property type="term" value="C:cytoplasm"/>
    <property type="evidence" value="ECO:0007669"/>
    <property type="project" value="TreeGrafter"/>
</dbReference>
<dbReference type="Gene3D" id="1.10.3210.10">
    <property type="entry name" value="Hypothetical protein af1432"/>
    <property type="match status" value="1"/>
</dbReference>
<dbReference type="SUPFAM" id="SSF109604">
    <property type="entry name" value="HD-domain/PDEase-like"/>
    <property type="match status" value="1"/>
</dbReference>
<dbReference type="Proteomes" id="UP000191522">
    <property type="component" value="Unassembled WGS sequence"/>
</dbReference>
<feature type="domain" description="HD" evidence="3">
    <location>
        <begin position="1"/>
        <end position="110"/>
    </location>
</feature>
<keyword evidence="1" id="KW-0479">Metal-binding</keyword>
<evidence type="ECO:0000313" key="4">
    <source>
        <dbReference type="EMBL" id="OQD76335.1"/>
    </source>
</evidence>
<dbReference type="OrthoDB" id="442176at2759"/>
<dbReference type="STRING" id="69771.A0A1V6PH05"/>
<keyword evidence="2" id="KW-0378">Hydrolase</keyword>
<proteinExistence type="predicted"/>
<dbReference type="Gene3D" id="3.40.50.300">
    <property type="entry name" value="P-loop containing nucleotide triphosphate hydrolases"/>
    <property type="match status" value="1"/>
</dbReference>
<dbReference type="PANTHER" id="PTHR11845:SF13">
    <property type="entry name" value="5'-DEOXYNUCLEOTIDASE HDDC2"/>
    <property type="match status" value="1"/>
</dbReference>
<dbReference type="EMBL" id="MDYL01000004">
    <property type="protein sequence ID" value="OQD76335.1"/>
    <property type="molecule type" value="Genomic_DNA"/>
</dbReference>
<organism evidence="4 5">
    <name type="scientific">Penicillium decumbens</name>
    <dbReference type="NCBI Taxonomy" id="69771"/>
    <lineage>
        <taxon>Eukaryota</taxon>
        <taxon>Fungi</taxon>
        <taxon>Dikarya</taxon>
        <taxon>Ascomycota</taxon>
        <taxon>Pezizomycotina</taxon>
        <taxon>Eurotiomycetes</taxon>
        <taxon>Eurotiomycetidae</taxon>
        <taxon>Eurotiales</taxon>
        <taxon>Aspergillaceae</taxon>
        <taxon>Penicillium</taxon>
    </lineage>
</organism>
<gene>
    <name evidence="4" type="ORF">PENDEC_c004G01145</name>
</gene>
<evidence type="ECO:0000259" key="3">
    <source>
        <dbReference type="Pfam" id="PF13023"/>
    </source>
</evidence>
<dbReference type="InterPro" id="IPR006674">
    <property type="entry name" value="HD_domain"/>
</dbReference>
<keyword evidence="5" id="KW-1185">Reference proteome</keyword>
<evidence type="ECO:0000313" key="5">
    <source>
        <dbReference type="Proteomes" id="UP000191522"/>
    </source>
</evidence>
<evidence type="ECO:0000256" key="1">
    <source>
        <dbReference type="ARBA" id="ARBA00022723"/>
    </source>
</evidence>
<dbReference type="GO" id="GO:0046872">
    <property type="term" value="F:metal ion binding"/>
    <property type="evidence" value="ECO:0007669"/>
    <property type="project" value="UniProtKB-KW"/>
</dbReference>
<protein>
    <recommendedName>
        <fullName evidence="3">HD domain-containing protein</fullName>
    </recommendedName>
</protein>
<reference evidence="5" key="1">
    <citation type="journal article" date="2017" name="Nat. Microbiol.">
        <title>Global analysis of biosynthetic gene clusters reveals vast potential of secondary metabolite production in Penicillium species.</title>
        <authorList>
            <person name="Nielsen J.C."/>
            <person name="Grijseels S."/>
            <person name="Prigent S."/>
            <person name="Ji B."/>
            <person name="Dainat J."/>
            <person name="Nielsen K.F."/>
            <person name="Frisvad J.C."/>
            <person name="Workman M."/>
            <person name="Nielsen J."/>
        </authorList>
    </citation>
    <scope>NUCLEOTIDE SEQUENCE [LARGE SCALE GENOMIC DNA]</scope>
    <source>
        <strain evidence="5">IBT 11843</strain>
    </source>
</reference>
<dbReference type="Pfam" id="PF13023">
    <property type="entry name" value="HD_3"/>
    <property type="match status" value="1"/>
</dbReference>
<sequence length="315" mass="35763">MALVHDLGESVIGDIPTFAKVPKEQKYDMERNGFQYLENLLRTYSSEKAEEISGLWLEYEKGETPEAQWVREMDKFECLVQAHEYEQRTFGKKDLNEFQGLLAKIHSKEASQWAESLSREREDHLAKREKRLRIIFIAGDPMASEKVASHVSEKLSLFYIDVNKNINGKAQDPEYRHHGIIKSCLDKGLEVPASLIVEVLENEIQTVDGESWSIISGFPNDTEQLAEFEKKVQNSNCVFYVECPPHTDDQTQRAAILEDAKHTWKPSTVHFKDILKGSAAHFEVIGSTDQQPTISEEDLCGLAASSIKAFITIGM</sequence>
<dbReference type="AlphaFoldDB" id="A0A1V6PH05"/>
<dbReference type="OMA" id="CTFYLEC"/>
<dbReference type="InterPro" id="IPR039356">
    <property type="entry name" value="YfbR/HDDC2"/>
</dbReference>
<dbReference type="GO" id="GO:0002953">
    <property type="term" value="F:5'-deoxynucleotidase activity"/>
    <property type="evidence" value="ECO:0007669"/>
    <property type="project" value="InterPro"/>
</dbReference>